<dbReference type="AlphaFoldDB" id="W9QLY7"/>
<protein>
    <submittedName>
        <fullName evidence="1">Uncharacterized protein</fullName>
    </submittedName>
</protein>
<dbReference type="EMBL" id="KE343785">
    <property type="protein sequence ID" value="EXB40950.1"/>
    <property type="molecule type" value="Genomic_DNA"/>
</dbReference>
<sequence length="101" mass="11325">MKLSLTKNGDQLQCASSFFAFSEYHTSLAITFHVSSIPKLRPFDAKSAYDVRISAPVARSFAMKKSMELQGESTLIKQTSLFCRNKCGCKELNLGRKRVVE</sequence>
<proteinExistence type="predicted"/>
<name>W9QLY7_9ROSA</name>
<gene>
    <name evidence="1" type="ORF">L484_020684</name>
</gene>
<organism evidence="1 2">
    <name type="scientific">Morus notabilis</name>
    <dbReference type="NCBI Taxonomy" id="981085"/>
    <lineage>
        <taxon>Eukaryota</taxon>
        <taxon>Viridiplantae</taxon>
        <taxon>Streptophyta</taxon>
        <taxon>Embryophyta</taxon>
        <taxon>Tracheophyta</taxon>
        <taxon>Spermatophyta</taxon>
        <taxon>Magnoliopsida</taxon>
        <taxon>eudicotyledons</taxon>
        <taxon>Gunneridae</taxon>
        <taxon>Pentapetalae</taxon>
        <taxon>rosids</taxon>
        <taxon>fabids</taxon>
        <taxon>Rosales</taxon>
        <taxon>Moraceae</taxon>
        <taxon>Moreae</taxon>
        <taxon>Morus</taxon>
    </lineage>
</organism>
<evidence type="ECO:0000313" key="2">
    <source>
        <dbReference type="Proteomes" id="UP000030645"/>
    </source>
</evidence>
<reference evidence="2" key="1">
    <citation type="submission" date="2013-01" db="EMBL/GenBank/DDBJ databases">
        <title>Draft Genome Sequence of a Mulberry Tree, Morus notabilis C.K. Schneid.</title>
        <authorList>
            <person name="He N."/>
            <person name="Zhao S."/>
        </authorList>
    </citation>
    <scope>NUCLEOTIDE SEQUENCE</scope>
</reference>
<dbReference type="Proteomes" id="UP000030645">
    <property type="component" value="Unassembled WGS sequence"/>
</dbReference>
<evidence type="ECO:0000313" key="1">
    <source>
        <dbReference type="EMBL" id="EXB40950.1"/>
    </source>
</evidence>
<accession>W9QLY7</accession>
<keyword evidence="2" id="KW-1185">Reference proteome</keyword>